<sequence>MKKVTSRPVEPEELNIEQKTTLGLSLWLLLAVHFTLNYLTFTYYAEDLLSMKTMGYWIFILNNIFLASLVFFNKRVMNWSWSDLGLGKPVNWWQPLVITLVTSGALLLFSRLVRPDIIETFGKHQNVSHVLAIKDNLSLLITSTLTMWITAAFLQELVFRAFLIRALDSLLGKTGWSLWVAVLASAIIFAGVYAHQGITGILITGFVGLVFGIAYILNGRRIWPLILVHGLIDTLTFISIYNM</sequence>
<feature type="transmembrane region" description="Helical" evidence="1">
    <location>
        <begin position="176"/>
        <end position="194"/>
    </location>
</feature>
<evidence type="ECO:0000313" key="4">
    <source>
        <dbReference type="Proteomes" id="UP000199448"/>
    </source>
</evidence>
<keyword evidence="3" id="KW-0378">Hydrolase</keyword>
<dbReference type="AlphaFoldDB" id="A0A1H5PCB0"/>
<evidence type="ECO:0000259" key="2">
    <source>
        <dbReference type="Pfam" id="PF02517"/>
    </source>
</evidence>
<keyword evidence="1" id="KW-0472">Membrane</keyword>
<feature type="transmembrane region" description="Helical" evidence="1">
    <location>
        <begin position="223"/>
        <end position="241"/>
    </location>
</feature>
<keyword evidence="1" id="KW-1133">Transmembrane helix</keyword>
<feature type="transmembrane region" description="Helical" evidence="1">
    <location>
        <begin position="201"/>
        <end position="217"/>
    </location>
</feature>
<keyword evidence="3" id="KW-0645">Protease</keyword>
<evidence type="ECO:0000256" key="1">
    <source>
        <dbReference type="SAM" id="Phobius"/>
    </source>
</evidence>
<evidence type="ECO:0000313" key="3">
    <source>
        <dbReference type="EMBL" id="SEF11224.1"/>
    </source>
</evidence>
<dbReference type="Pfam" id="PF02517">
    <property type="entry name" value="Rce1-like"/>
    <property type="match status" value="1"/>
</dbReference>
<dbReference type="GO" id="GO:0004175">
    <property type="term" value="F:endopeptidase activity"/>
    <property type="evidence" value="ECO:0007669"/>
    <property type="project" value="UniProtKB-ARBA"/>
</dbReference>
<reference evidence="3 4" key="1">
    <citation type="submission" date="2016-10" db="EMBL/GenBank/DDBJ databases">
        <authorList>
            <person name="de Groot N.N."/>
        </authorList>
    </citation>
    <scope>NUCLEOTIDE SEQUENCE [LARGE SCALE GENOMIC DNA]</scope>
    <source>
        <strain evidence="3 4">DSM 23553</strain>
    </source>
</reference>
<feature type="domain" description="CAAX prenyl protease 2/Lysostaphin resistance protein A-like" evidence="2">
    <location>
        <begin position="140"/>
        <end position="234"/>
    </location>
</feature>
<keyword evidence="1" id="KW-0812">Transmembrane</keyword>
<dbReference type="GO" id="GO:0080120">
    <property type="term" value="P:CAAX-box protein maturation"/>
    <property type="evidence" value="ECO:0007669"/>
    <property type="project" value="UniProtKB-ARBA"/>
</dbReference>
<dbReference type="EMBL" id="FNUG01000011">
    <property type="protein sequence ID" value="SEF11224.1"/>
    <property type="molecule type" value="Genomic_DNA"/>
</dbReference>
<dbReference type="GO" id="GO:0006508">
    <property type="term" value="P:proteolysis"/>
    <property type="evidence" value="ECO:0007669"/>
    <property type="project" value="UniProtKB-KW"/>
</dbReference>
<feature type="transmembrane region" description="Helical" evidence="1">
    <location>
        <begin position="139"/>
        <end position="164"/>
    </location>
</feature>
<dbReference type="InterPro" id="IPR003675">
    <property type="entry name" value="Rce1/LyrA-like_dom"/>
</dbReference>
<feature type="transmembrane region" description="Helical" evidence="1">
    <location>
        <begin position="53"/>
        <end position="72"/>
    </location>
</feature>
<dbReference type="Proteomes" id="UP000199448">
    <property type="component" value="Unassembled WGS sequence"/>
</dbReference>
<keyword evidence="4" id="KW-1185">Reference proteome</keyword>
<dbReference type="RefSeq" id="WP_093114324.1">
    <property type="nucleotide sequence ID" value="NZ_FNGG01000011.1"/>
</dbReference>
<gene>
    <name evidence="3" type="ORF">SAMN04488034_11146</name>
</gene>
<protein>
    <submittedName>
        <fullName evidence="3">CAAX protease self-immunity</fullName>
    </submittedName>
</protein>
<feature type="transmembrane region" description="Helical" evidence="1">
    <location>
        <begin position="20"/>
        <end position="41"/>
    </location>
</feature>
<name>A0A1H5PCB0_9FLAO</name>
<organism evidence="3 4">
    <name type="scientific">Salinimicrobium catena</name>
    <dbReference type="NCBI Taxonomy" id="390640"/>
    <lineage>
        <taxon>Bacteria</taxon>
        <taxon>Pseudomonadati</taxon>
        <taxon>Bacteroidota</taxon>
        <taxon>Flavobacteriia</taxon>
        <taxon>Flavobacteriales</taxon>
        <taxon>Flavobacteriaceae</taxon>
        <taxon>Salinimicrobium</taxon>
    </lineage>
</organism>
<accession>A0A1H5PCB0</accession>
<dbReference type="OrthoDB" id="9807747at2"/>
<proteinExistence type="predicted"/>